<dbReference type="Proteomes" id="UP000286134">
    <property type="component" value="Unassembled WGS sequence"/>
</dbReference>
<evidence type="ECO:0000313" key="4">
    <source>
        <dbReference type="Proteomes" id="UP000286134"/>
    </source>
</evidence>
<protein>
    <submittedName>
        <fullName evidence="3">Brix domain-containing protein C1B9.03c</fullName>
    </submittedName>
</protein>
<feature type="region of interest" description="Disordered" evidence="1">
    <location>
        <begin position="377"/>
        <end position="438"/>
    </location>
</feature>
<dbReference type="Pfam" id="PF04427">
    <property type="entry name" value="Brix"/>
    <property type="match status" value="1"/>
</dbReference>
<dbReference type="PANTHER" id="PTHR12661">
    <property type="entry name" value="PETER PAN-RELATED"/>
    <property type="match status" value="1"/>
</dbReference>
<dbReference type="GO" id="GO:0000027">
    <property type="term" value="P:ribosomal large subunit assembly"/>
    <property type="evidence" value="ECO:0007669"/>
    <property type="project" value="TreeGrafter"/>
</dbReference>
<dbReference type="STRING" id="212602.A0A420HKQ4"/>
<proteinExistence type="predicted"/>
<dbReference type="InterPro" id="IPR007109">
    <property type="entry name" value="Brix"/>
</dbReference>
<dbReference type="GO" id="GO:0019843">
    <property type="term" value="F:rRNA binding"/>
    <property type="evidence" value="ECO:0007669"/>
    <property type="project" value="InterPro"/>
</dbReference>
<dbReference type="AlphaFoldDB" id="A0A420HKQ4"/>
<feature type="compositionally biased region" description="Basic residues" evidence="1">
    <location>
        <begin position="1"/>
        <end position="11"/>
    </location>
</feature>
<gene>
    <name evidence="3" type="ORF">OnM2_070060</name>
</gene>
<feature type="compositionally biased region" description="Acidic residues" evidence="1">
    <location>
        <begin position="403"/>
        <end position="438"/>
    </location>
</feature>
<keyword evidence="4" id="KW-1185">Reference proteome</keyword>
<evidence type="ECO:0000259" key="2">
    <source>
        <dbReference type="PROSITE" id="PS50833"/>
    </source>
</evidence>
<dbReference type="GO" id="GO:0030687">
    <property type="term" value="C:preribosome, large subunit precursor"/>
    <property type="evidence" value="ECO:0007669"/>
    <property type="project" value="TreeGrafter"/>
</dbReference>
<reference evidence="3 4" key="1">
    <citation type="journal article" date="2018" name="BMC Genomics">
        <title>Comparative genome analyses reveal sequence features reflecting distinct modes of host-adaptation between dicot and monocot powdery mildew.</title>
        <authorList>
            <person name="Wu Y."/>
            <person name="Ma X."/>
            <person name="Pan Z."/>
            <person name="Kale S.D."/>
            <person name="Song Y."/>
            <person name="King H."/>
            <person name="Zhang Q."/>
            <person name="Presley C."/>
            <person name="Deng X."/>
            <person name="Wei C.I."/>
            <person name="Xiao S."/>
        </authorList>
    </citation>
    <scope>NUCLEOTIDE SEQUENCE [LARGE SCALE GENOMIC DNA]</scope>
    <source>
        <strain evidence="3">UMSG2</strain>
    </source>
</reference>
<dbReference type="EMBL" id="MCFK01007056">
    <property type="protein sequence ID" value="RKF58006.1"/>
    <property type="molecule type" value="Genomic_DNA"/>
</dbReference>
<name>A0A420HKQ4_9PEZI</name>
<accession>A0A420HKQ4</accession>
<feature type="domain" description="Brix" evidence="2">
    <location>
        <begin position="33"/>
        <end position="349"/>
    </location>
</feature>
<sequence>MARRRTKKRTHIGASNGNSSKNASNNTTKNPKSMVIRIGAGEIGPSVSQLVKDVRQMMEPDTAARLKERRANRLRDYLSMSGPLGVTHLMLFSRSELGNTNLRIAITPRGPTLHFHVEKYSLCKDVRKALRHPKGKGKEFITAPLLVMNNFKSSSDDVNTEGKIPKHLESLVTTIFQSLFKPILPQSTPLRSIKRVMLLDREPVDAKNEAFILNLRHYAITTKVVGLSKPLKRLKTAEKLLSSRKSGQSNKKNPPNLGKLADIADYLIGQDGDGYLTEATSGSEIDTDAEVEIAETRARILSKRQKERKKSEEKKWQPTSLVEKRGIKLVELGPRMRLRMIKVEEGVCNGKIMWHEYIHKSNEEIKALDKKWEQRRKEKEERKKIQRENIEKKKNANGGNAEGIDEMELDDEEWDSDAFFDDDEENEAEEEEHTEEVV</sequence>
<dbReference type="OrthoDB" id="10261452at2759"/>
<organism evidence="3 4">
    <name type="scientific">Erysiphe neolycopersici</name>
    <dbReference type="NCBI Taxonomy" id="212602"/>
    <lineage>
        <taxon>Eukaryota</taxon>
        <taxon>Fungi</taxon>
        <taxon>Dikarya</taxon>
        <taxon>Ascomycota</taxon>
        <taxon>Pezizomycotina</taxon>
        <taxon>Leotiomycetes</taxon>
        <taxon>Erysiphales</taxon>
        <taxon>Erysiphaceae</taxon>
        <taxon>Erysiphe</taxon>
    </lineage>
</organism>
<dbReference type="InterPro" id="IPR045112">
    <property type="entry name" value="PPAN-like"/>
</dbReference>
<feature type="region of interest" description="Disordered" evidence="1">
    <location>
        <begin position="1"/>
        <end position="30"/>
    </location>
</feature>
<comment type="caution">
    <text evidence="3">The sequence shown here is derived from an EMBL/GenBank/DDBJ whole genome shotgun (WGS) entry which is preliminary data.</text>
</comment>
<evidence type="ECO:0000313" key="3">
    <source>
        <dbReference type="EMBL" id="RKF58006.1"/>
    </source>
</evidence>
<dbReference type="PANTHER" id="PTHR12661:SF5">
    <property type="entry name" value="SUPPRESSOR OF SWI4 1 HOMOLOG"/>
    <property type="match status" value="1"/>
</dbReference>
<feature type="compositionally biased region" description="Low complexity" evidence="1">
    <location>
        <begin position="13"/>
        <end position="30"/>
    </location>
</feature>
<dbReference type="PROSITE" id="PS50833">
    <property type="entry name" value="BRIX"/>
    <property type="match status" value="1"/>
</dbReference>
<feature type="compositionally biased region" description="Basic and acidic residues" evidence="1">
    <location>
        <begin position="377"/>
        <end position="394"/>
    </location>
</feature>
<dbReference type="SMART" id="SM00879">
    <property type="entry name" value="Brix"/>
    <property type="match status" value="1"/>
</dbReference>
<dbReference type="GO" id="GO:0006364">
    <property type="term" value="P:rRNA processing"/>
    <property type="evidence" value="ECO:0007669"/>
    <property type="project" value="InterPro"/>
</dbReference>
<evidence type="ECO:0000256" key="1">
    <source>
        <dbReference type="SAM" id="MobiDB-lite"/>
    </source>
</evidence>